<dbReference type="RefSeq" id="WP_256532017.1">
    <property type="nucleotide sequence ID" value="NZ_CP101824.1"/>
</dbReference>
<dbReference type="SUPFAM" id="SSF46785">
    <property type="entry name" value="Winged helix' DNA-binding domain"/>
    <property type="match status" value="1"/>
</dbReference>
<dbReference type="CDD" id="cd00090">
    <property type="entry name" value="HTH_ARSR"/>
    <property type="match status" value="1"/>
</dbReference>
<comment type="caution">
    <text evidence="1">The sequence shown here is derived from an EMBL/GenBank/DDBJ whole genome shotgun (WGS) entry which is preliminary data.</text>
</comment>
<organism evidence="1 2">
    <name type="scientific">Halovivax cerinus</name>
    <dbReference type="NCBI Taxonomy" id="1487865"/>
    <lineage>
        <taxon>Archaea</taxon>
        <taxon>Methanobacteriati</taxon>
        <taxon>Methanobacteriota</taxon>
        <taxon>Stenosarchaea group</taxon>
        <taxon>Halobacteria</taxon>
        <taxon>Halobacteriales</taxon>
        <taxon>Natrialbaceae</taxon>
        <taxon>Halovivax</taxon>
    </lineage>
</organism>
<evidence type="ECO:0000313" key="1">
    <source>
        <dbReference type="EMBL" id="MFC3957052.1"/>
    </source>
</evidence>
<dbReference type="Pfam" id="PF12840">
    <property type="entry name" value="HTH_20"/>
    <property type="match status" value="1"/>
</dbReference>
<dbReference type="InterPro" id="IPR036390">
    <property type="entry name" value="WH_DNA-bd_sf"/>
</dbReference>
<keyword evidence="2" id="KW-1185">Reference proteome</keyword>
<protein>
    <submittedName>
        <fullName evidence="1">ArsR/SmtB family transcription factor</fullName>
    </submittedName>
</protein>
<dbReference type="InterPro" id="IPR011991">
    <property type="entry name" value="ArsR-like_HTH"/>
</dbReference>
<name>A0ABD5NJ31_9EURY</name>
<gene>
    <name evidence="1" type="ORF">ACFOUR_01520</name>
</gene>
<evidence type="ECO:0000313" key="2">
    <source>
        <dbReference type="Proteomes" id="UP001595846"/>
    </source>
</evidence>
<dbReference type="Proteomes" id="UP001595846">
    <property type="component" value="Unassembled WGS sequence"/>
</dbReference>
<accession>A0ABD5NJ31</accession>
<dbReference type="EMBL" id="JBHSAQ010000001">
    <property type="protein sequence ID" value="MFC3957052.1"/>
    <property type="molecule type" value="Genomic_DNA"/>
</dbReference>
<proteinExistence type="predicted"/>
<dbReference type="InterPro" id="IPR036388">
    <property type="entry name" value="WH-like_DNA-bd_sf"/>
</dbReference>
<dbReference type="GeneID" id="73904784"/>
<dbReference type="Gene3D" id="1.10.10.10">
    <property type="entry name" value="Winged helix-like DNA-binding domain superfamily/Winged helix DNA-binding domain"/>
    <property type="match status" value="1"/>
</dbReference>
<sequence>MSEDHDIEELLSLLDDEYARLILIETSKQPMSAKELAAACDASLPTIYRRIDRLSDRGLVSERTEFVDEGRHYSVYEATLERVVIELGDGDLTGSVSTRASDPADRFTSMWEDL</sequence>
<dbReference type="AlphaFoldDB" id="A0ABD5NJ31"/>
<reference evidence="1 2" key="1">
    <citation type="journal article" date="2019" name="Int. J. Syst. Evol. Microbiol.">
        <title>The Global Catalogue of Microorganisms (GCM) 10K type strain sequencing project: providing services to taxonomists for standard genome sequencing and annotation.</title>
        <authorList>
            <consortium name="The Broad Institute Genomics Platform"/>
            <consortium name="The Broad Institute Genome Sequencing Center for Infectious Disease"/>
            <person name="Wu L."/>
            <person name="Ma J."/>
        </authorList>
    </citation>
    <scope>NUCLEOTIDE SEQUENCE [LARGE SCALE GENOMIC DNA]</scope>
    <source>
        <strain evidence="1 2">IBRC-M 10256</strain>
    </source>
</reference>